<proteinExistence type="predicted"/>
<dbReference type="CDD" id="cd04607">
    <property type="entry name" value="CBS_pair_NTP_transferase_assoc"/>
    <property type="match status" value="1"/>
</dbReference>
<evidence type="ECO:0000256" key="1">
    <source>
        <dbReference type="PROSITE-ProRule" id="PRU00703"/>
    </source>
</evidence>
<dbReference type="InterPro" id="IPR029044">
    <property type="entry name" value="Nucleotide-diphossugar_trans"/>
</dbReference>
<evidence type="ECO:0000259" key="2">
    <source>
        <dbReference type="PROSITE" id="PS51371"/>
    </source>
</evidence>
<keyword evidence="4" id="KW-1185">Reference proteome</keyword>
<dbReference type="PROSITE" id="PS51371">
    <property type="entry name" value="CBS"/>
    <property type="match status" value="2"/>
</dbReference>
<dbReference type="SUPFAM" id="SSF54631">
    <property type="entry name" value="CBS-domain pair"/>
    <property type="match status" value="1"/>
</dbReference>
<dbReference type="InterPro" id="IPR005835">
    <property type="entry name" value="NTP_transferase_dom"/>
</dbReference>
<dbReference type="InterPro" id="IPR046342">
    <property type="entry name" value="CBS_dom_sf"/>
</dbReference>
<accession>A0A7J0BMR7</accession>
<dbReference type="InterPro" id="IPR000644">
    <property type="entry name" value="CBS_dom"/>
</dbReference>
<dbReference type="Gene3D" id="3.10.580.10">
    <property type="entry name" value="CBS-domain"/>
    <property type="match status" value="1"/>
</dbReference>
<organism evidence="3 4">
    <name type="scientific">Desulfovibrio subterraneus</name>
    <dbReference type="NCBI Taxonomy" id="2718620"/>
    <lineage>
        <taxon>Bacteria</taxon>
        <taxon>Pseudomonadati</taxon>
        <taxon>Thermodesulfobacteriota</taxon>
        <taxon>Desulfovibrionia</taxon>
        <taxon>Desulfovibrionales</taxon>
        <taxon>Desulfovibrionaceae</taxon>
        <taxon>Desulfovibrio</taxon>
    </lineage>
</organism>
<name>A0A7J0BMR7_9BACT</name>
<feature type="domain" description="CBS" evidence="2">
    <location>
        <begin position="1"/>
        <end position="60"/>
    </location>
</feature>
<dbReference type="Proteomes" id="UP000503840">
    <property type="component" value="Unassembled WGS sequence"/>
</dbReference>
<dbReference type="AlphaFoldDB" id="A0A7J0BMR7"/>
<dbReference type="EMBL" id="BLVO01000016">
    <property type="protein sequence ID" value="GFM35037.1"/>
    <property type="molecule type" value="Genomic_DNA"/>
</dbReference>
<evidence type="ECO:0000313" key="3">
    <source>
        <dbReference type="EMBL" id="GFM35037.1"/>
    </source>
</evidence>
<keyword evidence="1" id="KW-0129">CBS domain</keyword>
<protein>
    <submittedName>
        <fullName evidence="3">Alcohol dehydrogenase</fullName>
    </submittedName>
</protein>
<evidence type="ECO:0000313" key="4">
    <source>
        <dbReference type="Proteomes" id="UP000503840"/>
    </source>
</evidence>
<dbReference type="SMART" id="SM00116">
    <property type="entry name" value="CBS"/>
    <property type="match status" value="2"/>
</dbReference>
<dbReference type="Gene3D" id="3.90.550.10">
    <property type="entry name" value="Spore Coat Polysaccharide Biosynthesis Protein SpsA, Chain A"/>
    <property type="match status" value="1"/>
</dbReference>
<reference evidence="3 4" key="1">
    <citation type="submission" date="2020-05" db="EMBL/GenBank/DDBJ databases">
        <title>Draft genome sequence of Desulfovibrio sp. strain HN2T.</title>
        <authorList>
            <person name="Ueno A."/>
            <person name="Tamazawa S."/>
            <person name="Tamamura S."/>
            <person name="Murakami T."/>
            <person name="Kiyama T."/>
            <person name="Inomata H."/>
            <person name="Amano Y."/>
            <person name="Miyakawa K."/>
            <person name="Tamaki H."/>
            <person name="Naganuma T."/>
            <person name="Kaneko K."/>
        </authorList>
    </citation>
    <scope>NUCLEOTIDE SEQUENCE [LARGE SCALE GENOMIC DNA]</scope>
    <source>
        <strain evidence="3 4">HN2</strain>
    </source>
</reference>
<dbReference type="Pfam" id="PF00571">
    <property type="entry name" value="CBS"/>
    <property type="match status" value="2"/>
</dbReference>
<dbReference type="SUPFAM" id="SSF53448">
    <property type="entry name" value="Nucleotide-diphospho-sugar transferases"/>
    <property type="match status" value="1"/>
</dbReference>
<gene>
    <name evidence="3" type="ORF">DSM101010T_34020</name>
</gene>
<feature type="domain" description="CBS" evidence="2">
    <location>
        <begin position="66"/>
        <end position="122"/>
    </location>
</feature>
<sequence length="353" mass="39709">MKDWKNTLISPNTPVFEALKVIATGSLRIALVVDEDMKLLGTVTDGDVRTLLLRNGALDTPVSEIMSRNPMFAAEDEDRESIALRMTQRDILHLPIVNARGQLVGMHVLKDLVAPPKRDNLVVLMAGGLGTRLRPLTDSCPKPMLCVGGRPILETIIRTFQKHGYNNFVISLNYMPEKIQEYFKDGSQLNASITYVHEHTRLGTAGALSLLPQRPELPFFVMNGDLLTKVNFNQLMEFHMEKAAPATMCVREYDMQVPFGVVSTSGNDLLSIDEKPLHKFFVNAGIYVLSPVALDYIPQNTMFDMPDLYKVLLADNLVPTCFPIREYWMDIGRMEDFARAEMEYHVQFSAGND</sequence>
<dbReference type="Pfam" id="PF00483">
    <property type="entry name" value="NTP_transferase"/>
    <property type="match status" value="1"/>
</dbReference>
<dbReference type="PANTHER" id="PTHR22572">
    <property type="entry name" value="SUGAR-1-PHOSPHATE GUANYL TRANSFERASE"/>
    <property type="match status" value="1"/>
</dbReference>
<dbReference type="InterPro" id="IPR050486">
    <property type="entry name" value="Mannose-1P_guanyltransferase"/>
</dbReference>
<dbReference type="RefSeq" id="WP_174406674.1">
    <property type="nucleotide sequence ID" value="NZ_BLVO01000016.1"/>
</dbReference>
<dbReference type="CDD" id="cd06426">
    <property type="entry name" value="NTP_transferase_like_2"/>
    <property type="match status" value="1"/>
</dbReference>
<comment type="caution">
    <text evidence="3">The sequence shown here is derived from an EMBL/GenBank/DDBJ whole genome shotgun (WGS) entry which is preliminary data.</text>
</comment>